<organism evidence="1 2">
    <name type="scientific">Chaenocephalus aceratus</name>
    <name type="common">Blackfin icefish</name>
    <name type="synonym">Chaenichthys aceratus</name>
    <dbReference type="NCBI Taxonomy" id="36190"/>
    <lineage>
        <taxon>Eukaryota</taxon>
        <taxon>Metazoa</taxon>
        <taxon>Chordata</taxon>
        <taxon>Craniata</taxon>
        <taxon>Vertebrata</taxon>
        <taxon>Euteleostomi</taxon>
        <taxon>Actinopterygii</taxon>
        <taxon>Neopterygii</taxon>
        <taxon>Teleostei</taxon>
        <taxon>Neoteleostei</taxon>
        <taxon>Acanthomorphata</taxon>
        <taxon>Eupercaria</taxon>
        <taxon>Perciformes</taxon>
        <taxon>Notothenioidei</taxon>
        <taxon>Channichthyidae</taxon>
        <taxon>Chaenocephalus</taxon>
    </lineage>
</organism>
<name>A0ACB9VVW2_CHAAC</name>
<proteinExistence type="predicted"/>
<protein>
    <submittedName>
        <fullName evidence="1">Uncharacterized protein</fullName>
    </submittedName>
</protein>
<sequence length="121" mass="13995">MTQSKESTRITKIGEYEPEGNITVPHDLVRNKVGNSLQEFKKQNKGKVCCNDCVPCADGEYSDEWFGTNMEDKHKYVSTDIPEVSPKHFRQRYQLQNTNHIQPHNKIPVGMKKPEWAMVQC</sequence>
<dbReference type="Proteomes" id="UP001057452">
    <property type="component" value="Chromosome 15"/>
</dbReference>
<accession>A0ACB9VVW2</accession>
<dbReference type="EMBL" id="CM043799">
    <property type="protein sequence ID" value="KAI4803978.1"/>
    <property type="molecule type" value="Genomic_DNA"/>
</dbReference>
<reference evidence="1" key="1">
    <citation type="submission" date="2022-05" db="EMBL/GenBank/DDBJ databases">
        <title>Chromosome-level genome of Chaenocephalus aceratus.</title>
        <authorList>
            <person name="Park H."/>
        </authorList>
    </citation>
    <scope>NUCLEOTIDE SEQUENCE</scope>
    <source>
        <strain evidence="1">KU_202001</strain>
    </source>
</reference>
<gene>
    <name evidence="1" type="ORF">KUCAC02_025623</name>
</gene>
<comment type="caution">
    <text evidence="1">The sequence shown here is derived from an EMBL/GenBank/DDBJ whole genome shotgun (WGS) entry which is preliminary data.</text>
</comment>
<evidence type="ECO:0000313" key="2">
    <source>
        <dbReference type="Proteomes" id="UP001057452"/>
    </source>
</evidence>
<keyword evidence="2" id="KW-1185">Reference proteome</keyword>
<evidence type="ECO:0000313" key="1">
    <source>
        <dbReference type="EMBL" id="KAI4803978.1"/>
    </source>
</evidence>